<dbReference type="GO" id="GO:0005886">
    <property type="term" value="C:plasma membrane"/>
    <property type="evidence" value="ECO:0007669"/>
    <property type="project" value="UniProtKB-SubCell"/>
</dbReference>
<sequence length="393" mass="44477">MNYIKLKWLFLGSFINNIAVSTIWPLTTVYMHNTLKKSLTEVGIILFLFSVSNVFGNYVSGKLFDKHNRYPLTIFGIVFSVLVSLMLIFFHGWPTYPIGLVLLGFGTGWNLTMVNSLGTTISNQSSRHIFNMLYLAQNIGVVLGTMFVGFIYPYGIGYVFIITTTILIIYGISAAITYKQPDSIYPVIKEGPKRQEVKLPKPNFMLIMTLFVSLSVIWIVYEQWVSNLSVYITGMGIPLSMYSFLWTINAFLLVVFQLIISWLARFYDNLYLQIYLGIFFIGLSYFILIFTHSYLGFVLSMTVLTIGEASVIPSIPAVVNYLTPVEVKGKYQGLNNAWASIGKAFGPLLGGIMIEAYSYNMLFLTILLVCIGLIMFIILSHIIYGKKFTNFDK</sequence>
<dbReference type="InterPro" id="IPR011701">
    <property type="entry name" value="MFS"/>
</dbReference>
<reference evidence="9 10" key="1">
    <citation type="journal article" date="2015" name="Genome Announc.">
        <title>Expanding the biotechnology potential of lactobacilli through comparative genomics of 213 strains and associated genera.</title>
        <authorList>
            <person name="Sun Z."/>
            <person name="Harris H.M."/>
            <person name="McCann A."/>
            <person name="Guo C."/>
            <person name="Argimon S."/>
            <person name="Zhang W."/>
            <person name="Yang X."/>
            <person name="Jeffery I.B."/>
            <person name="Cooney J.C."/>
            <person name="Kagawa T.F."/>
            <person name="Liu W."/>
            <person name="Song Y."/>
            <person name="Salvetti E."/>
            <person name="Wrobel A."/>
            <person name="Rasinkangas P."/>
            <person name="Parkhill J."/>
            <person name="Rea M.C."/>
            <person name="O'Sullivan O."/>
            <person name="Ritari J."/>
            <person name="Douillard F.P."/>
            <person name="Paul Ross R."/>
            <person name="Yang R."/>
            <person name="Briner A.E."/>
            <person name="Felis G.E."/>
            <person name="de Vos W.M."/>
            <person name="Barrangou R."/>
            <person name="Klaenhammer T.R."/>
            <person name="Caufield P.W."/>
            <person name="Cui Y."/>
            <person name="Zhang H."/>
            <person name="O'Toole P.W."/>
        </authorList>
    </citation>
    <scope>NUCLEOTIDE SEQUENCE [LARGE SCALE GENOMIC DNA]</scope>
    <source>
        <strain evidence="9 10">DSM 23829</strain>
    </source>
</reference>
<feature type="transmembrane region" description="Helical" evidence="7">
    <location>
        <begin position="129"/>
        <end position="152"/>
    </location>
</feature>
<feature type="transmembrane region" description="Helical" evidence="7">
    <location>
        <begin position="334"/>
        <end position="354"/>
    </location>
</feature>
<dbReference type="InterPro" id="IPR050171">
    <property type="entry name" value="MFS_Transporters"/>
</dbReference>
<dbReference type="PATRIC" id="fig|1423781.4.peg.1088"/>
<feature type="transmembrane region" description="Helical" evidence="7">
    <location>
        <begin position="270"/>
        <end position="291"/>
    </location>
</feature>
<feature type="transmembrane region" description="Helical" evidence="7">
    <location>
        <begin position="72"/>
        <end position="90"/>
    </location>
</feature>
<evidence type="ECO:0000313" key="9">
    <source>
        <dbReference type="EMBL" id="KRM69560.1"/>
    </source>
</evidence>
<name>A0A0R2AQM3_9LACO</name>
<dbReference type="STRING" id="1423781.FD06_GL001048"/>
<evidence type="ECO:0000256" key="2">
    <source>
        <dbReference type="ARBA" id="ARBA00022448"/>
    </source>
</evidence>
<evidence type="ECO:0000256" key="3">
    <source>
        <dbReference type="ARBA" id="ARBA00022475"/>
    </source>
</evidence>
<keyword evidence="10" id="KW-1185">Reference proteome</keyword>
<evidence type="ECO:0000256" key="1">
    <source>
        <dbReference type="ARBA" id="ARBA00004651"/>
    </source>
</evidence>
<evidence type="ECO:0000259" key="8">
    <source>
        <dbReference type="PROSITE" id="PS50850"/>
    </source>
</evidence>
<feature type="transmembrane region" description="Helical" evidence="7">
    <location>
        <begin position="297"/>
        <end position="322"/>
    </location>
</feature>
<feature type="transmembrane region" description="Helical" evidence="7">
    <location>
        <begin position="360"/>
        <end position="384"/>
    </location>
</feature>
<keyword evidence="5 7" id="KW-1133">Transmembrane helix</keyword>
<dbReference type="InterPro" id="IPR036259">
    <property type="entry name" value="MFS_trans_sf"/>
</dbReference>
<evidence type="ECO:0000256" key="4">
    <source>
        <dbReference type="ARBA" id="ARBA00022692"/>
    </source>
</evidence>
<feature type="transmembrane region" description="Helical" evidence="7">
    <location>
        <begin position="96"/>
        <end position="117"/>
    </location>
</feature>
<feature type="domain" description="Major facilitator superfamily (MFS) profile" evidence="8">
    <location>
        <begin position="5"/>
        <end position="384"/>
    </location>
</feature>
<feature type="transmembrane region" description="Helical" evidence="7">
    <location>
        <begin position="9"/>
        <end position="30"/>
    </location>
</feature>
<dbReference type="OrthoDB" id="3268460at2"/>
<keyword evidence="3" id="KW-1003">Cell membrane</keyword>
<dbReference type="EMBL" id="AYYQ01000003">
    <property type="protein sequence ID" value="KRM69560.1"/>
    <property type="molecule type" value="Genomic_DNA"/>
</dbReference>
<feature type="transmembrane region" description="Helical" evidence="7">
    <location>
        <begin position="203"/>
        <end position="221"/>
    </location>
</feature>
<dbReference type="CDD" id="cd17329">
    <property type="entry name" value="MFS_MdtH_MDR_like"/>
    <property type="match status" value="1"/>
</dbReference>
<dbReference type="InterPro" id="IPR020846">
    <property type="entry name" value="MFS_dom"/>
</dbReference>
<comment type="subcellular location">
    <subcellularLocation>
        <location evidence="1">Cell membrane</location>
        <topology evidence="1">Multi-pass membrane protein</topology>
    </subcellularLocation>
</comment>
<feature type="transmembrane region" description="Helical" evidence="7">
    <location>
        <begin position="42"/>
        <end position="60"/>
    </location>
</feature>
<dbReference type="SUPFAM" id="SSF103473">
    <property type="entry name" value="MFS general substrate transporter"/>
    <property type="match status" value="1"/>
</dbReference>
<comment type="caution">
    <text evidence="9">The sequence shown here is derived from an EMBL/GenBank/DDBJ whole genome shotgun (WGS) entry which is preliminary data.</text>
</comment>
<evidence type="ECO:0000256" key="5">
    <source>
        <dbReference type="ARBA" id="ARBA00022989"/>
    </source>
</evidence>
<organism evidence="9 10">
    <name type="scientific">Apilactobacillus ozensis DSM 23829 = JCM 17196</name>
    <dbReference type="NCBI Taxonomy" id="1423781"/>
    <lineage>
        <taxon>Bacteria</taxon>
        <taxon>Bacillati</taxon>
        <taxon>Bacillota</taxon>
        <taxon>Bacilli</taxon>
        <taxon>Lactobacillales</taxon>
        <taxon>Lactobacillaceae</taxon>
        <taxon>Apilactobacillus</taxon>
    </lineage>
</organism>
<evidence type="ECO:0000256" key="7">
    <source>
        <dbReference type="SAM" id="Phobius"/>
    </source>
</evidence>
<dbReference type="AlphaFoldDB" id="A0A0R2AQM3"/>
<proteinExistence type="predicted"/>
<feature type="transmembrane region" description="Helical" evidence="7">
    <location>
        <begin position="158"/>
        <end position="178"/>
    </location>
</feature>
<dbReference type="GO" id="GO:0022857">
    <property type="term" value="F:transmembrane transporter activity"/>
    <property type="evidence" value="ECO:0007669"/>
    <property type="project" value="InterPro"/>
</dbReference>
<dbReference type="Proteomes" id="UP000052012">
    <property type="component" value="Unassembled WGS sequence"/>
</dbReference>
<keyword evidence="2" id="KW-0813">Transport</keyword>
<dbReference type="PROSITE" id="PS50850">
    <property type="entry name" value="MFS"/>
    <property type="match status" value="1"/>
</dbReference>
<dbReference type="RefSeq" id="WP_056965650.1">
    <property type="nucleotide sequence ID" value="NZ_AYYQ01000003.1"/>
</dbReference>
<feature type="transmembrane region" description="Helical" evidence="7">
    <location>
        <begin position="241"/>
        <end position="263"/>
    </location>
</feature>
<evidence type="ECO:0000256" key="6">
    <source>
        <dbReference type="ARBA" id="ARBA00023136"/>
    </source>
</evidence>
<evidence type="ECO:0000313" key="10">
    <source>
        <dbReference type="Proteomes" id="UP000052012"/>
    </source>
</evidence>
<dbReference type="Gene3D" id="1.20.1250.20">
    <property type="entry name" value="MFS general substrate transporter like domains"/>
    <property type="match status" value="2"/>
</dbReference>
<accession>A0A0R2AQM3</accession>
<keyword evidence="6 7" id="KW-0472">Membrane</keyword>
<dbReference type="PANTHER" id="PTHR23517">
    <property type="entry name" value="RESISTANCE PROTEIN MDTM, PUTATIVE-RELATED-RELATED"/>
    <property type="match status" value="1"/>
</dbReference>
<dbReference type="Pfam" id="PF07690">
    <property type="entry name" value="MFS_1"/>
    <property type="match status" value="1"/>
</dbReference>
<keyword evidence="4 7" id="KW-0812">Transmembrane</keyword>
<dbReference type="PANTHER" id="PTHR23517:SF10">
    <property type="entry name" value="MAJOR FACILITATOR SUPERFAMILY (MFS) PROFILE DOMAIN-CONTAINING PROTEIN"/>
    <property type="match status" value="1"/>
</dbReference>
<gene>
    <name evidence="9" type="ORF">FD06_GL001048</name>
</gene>
<protein>
    <submittedName>
        <fullName evidence="9">Major facilitator superfamily permease</fullName>
    </submittedName>
</protein>